<dbReference type="SMART" id="SM00028">
    <property type="entry name" value="TPR"/>
    <property type="match status" value="6"/>
</dbReference>
<dbReference type="InterPro" id="IPR053137">
    <property type="entry name" value="NLR-like"/>
</dbReference>
<dbReference type="Gene3D" id="1.25.40.10">
    <property type="entry name" value="Tetratricopeptide repeat domain"/>
    <property type="match status" value="2"/>
</dbReference>
<gene>
    <name evidence="2" type="ORF">ACFFRH_14530</name>
</gene>
<dbReference type="Proteomes" id="UP001589610">
    <property type="component" value="Unassembled WGS sequence"/>
</dbReference>
<reference evidence="2 3" key="1">
    <citation type="submission" date="2024-09" db="EMBL/GenBank/DDBJ databases">
        <authorList>
            <person name="Sun Q."/>
            <person name="Mori K."/>
        </authorList>
    </citation>
    <scope>NUCLEOTIDE SEQUENCE [LARGE SCALE GENOMIC DNA]</scope>
    <source>
        <strain evidence="2 3">JCM 3028</strain>
    </source>
</reference>
<dbReference type="Pfam" id="PF13424">
    <property type="entry name" value="TPR_12"/>
    <property type="match status" value="3"/>
</dbReference>
<protein>
    <submittedName>
        <fullName evidence="2">Tetratricopeptide repeat protein</fullName>
    </submittedName>
</protein>
<dbReference type="PRINTS" id="PR00381">
    <property type="entry name" value="KINESINLIGHT"/>
</dbReference>
<accession>A0ABV5TC78</accession>
<dbReference type="PANTHER" id="PTHR46082:SF6">
    <property type="entry name" value="AAA+ ATPASE DOMAIN-CONTAINING PROTEIN-RELATED"/>
    <property type="match status" value="1"/>
</dbReference>
<evidence type="ECO:0000259" key="1">
    <source>
        <dbReference type="Pfam" id="PF00931"/>
    </source>
</evidence>
<dbReference type="EMBL" id="JBHMBS010000006">
    <property type="protein sequence ID" value="MFB9676702.1"/>
    <property type="molecule type" value="Genomic_DNA"/>
</dbReference>
<dbReference type="Pfam" id="PF00931">
    <property type="entry name" value="NB-ARC"/>
    <property type="match status" value="1"/>
</dbReference>
<name>A0ABV5TC78_9ACTN</name>
<comment type="caution">
    <text evidence="2">The sequence shown here is derived from an EMBL/GenBank/DDBJ whole genome shotgun (WGS) entry which is preliminary data.</text>
</comment>
<evidence type="ECO:0000313" key="2">
    <source>
        <dbReference type="EMBL" id="MFB9676702.1"/>
    </source>
</evidence>
<dbReference type="Gene3D" id="3.40.50.300">
    <property type="entry name" value="P-loop containing nucleotide triphosphate hydrolases"/>
    <property type="match status" value="1"/>
</dbReference>
<evidence type="ECO:0000313" key="3">
    <source>
        <dbReference type="Proteomes" id="UP001589610"/>
    </source>
</evidence>
<feature type="domain" description="NB-ARC" evidence="1">
    <location>
        <begin position="12"/>
        <end position="126"/>
    </location>
</feature>
<dbReference type="SUPFAM" id="SSF52540">
    <property type="entry name" value="P-loop containing nucleoside triphosphate hydrolases"/>
    <property type="match status" value="1"/>
</dbReference>
<dbReference type="RefSeq" id="WP_344748572.1">
    <property type="nucleotide sequence ID" value="NZ_BAAAWW010000161.1"/>
</dbReference>
<dbReference type="InterPro" id="IPR019734">
    <property type="entry name" value="TPR_rpt"/>
</dbReference>
<proteinExistence type="predicted"/>
<dbReference type="InterPro" id="IPR011990">
    <property type="entry name" value="TPR-like_helical_dom_sf"/>
</dbReference>
<dbReference type="InterPro" id="IPR027417">
    <property type="entry name" value="P-loop_NTPase"/>
</dbReference>
<dbReference type="PANTHER" id="PTHR46082">
    <property type="entry name" value="ATP/GTP-BINDING PROTEIN-RELATED"/>
    <property type="match status" value="1"/>
</dbReference>
<sequence length="685" mass="75523">MGELARTASSGQVAVVCALTGARGVGKTQLAAAYARSCAAQGWALVAWVNAETADQMLAGLDTVGAAIGVQQEEAQQTATQVRQWLQEHPERCLIVFDNLINSDLVRPWLPRVGRAQVVVSTTRQSAENLGVAVPVDVFTDSEALAFLGERTGRDKDEVGARRLAVEVDRLPLALAQAAWMIRQQRLSYETYLERLRDFPVAEYLQPVPGEEYPWGAAGAVALSLQQLGSRRKTRIERAVLDLLAVYSPAGVPRSWLHVAGQCKLLGRQTRKVTIAQMDAALGELADASLIVLSVDGQTVGMHRFIQRVIRDAARKAGNLPRIVDQAARLAYEHLPALERVSLDGSTTETFVEQSAALWSCAQIDLLANRRKLGEVILSLQDWAGRCLGEAGDLTRAIPLLKQTLADSIRVLGIDDPATLTIRNNLAYAYQVAGRLDEAIELYQQTLDDSIRVLGEHHPDTWASRNNLAYAHRSSGRLQTAIELYQQTLDDSIGVLGEHHPDTWVSRNNLAYAYRSSGRLDEAIELYQQTLKDSARVLGVDYPATLTSRNNLAYAYEAAGRLGEAIELYQQTLDDRIRVLGKRHLDTLASRNNLANAYRSAGQLETAIELYQQTLDDRIRVLGEHHPDTLTSRNNLASSYQVVGRFDKAIELYQQTLTDCIRTLGEDHPLTMAVRGNLLSVQDVQ</sequence>
<organism evidence="2 3">
    <name type="scientific">Streptosporangium vulgare</name>
    <dbReference type="NCBI Taxonomy" id="46190"/>
    <lineage>
        <taxon>Bacteria</taxon>
        <taxon>Bacillati</taxon>
        <taxon>Actinomycetota</taxon>
        <taxon>Actinomycetes</taxon>
        <taxon>Streptosporangiales</taxon>
        <taxon>Streptosporangiaceae</taxon>
        <taxon>Streptosporangium</taxon>
    </lineage>
</organism>
<keyword evidence="3" id="KW-1185">Reference proteome</keyword>
<dbReference type="SUPFAM" id="SSF48452">
    <property type="entry name" value="TPR-like"/>
    <property type="match status" value="3"/>
</dbReference>
<dbReference type="InterPro" id="IPR002182">
    <property type="entry name" value="NB-ARC"/>
</dbReference>